<comment type="caution">
    <text evidence="1">The sequence shown here is derived from an EMBL/GenBank/DDBJ whole genome shotgun (WGS) entry which is preliminary data.</text>
</comment>
<dbReference type="EMBL" id="MWWV01000002">
    <property type="protein sequence ID" value="OZG59143.1"/>
    <property type="molecule type" value="Genomic_DNA"/>
</dbReference>
<name>A0A261FJK0_9BIFI</name>
<gene>
    <name evidence="1" type="ORF">BTIS_0296</name>
</gene>
<accession>A0A261FJK0</accession>
<dbReference type="AlphaFoldDB" id="A0A261FJK0"/>
<organism evidence="1 2">
    <name type="scientific">Bifidobacterium tissieri</name>
    <dbReference type="NCBI Taxonomy" id="1630162"/>
    <lineage>
        <taxon>Bacteria</taxon>
        <taxon>Bacillati</taxon>
        <taxon>Actinomycetota</taxon>
        <taxon>Actinomycetes</taxon>
        <taxon>Bifidobacteriales</taxon>
        <taxon>Bifidobacteriaceae</taxon>
        <taxon>Bifidobacterium</taxon>
    </lineage>
</organism>
<reference evidence="1 2" key="1">
    <citation type="journal article" date="2017" name="BMC Genomics">
        <title>Comparative genomic and phylogenomic analyses of the Bifidobacteriaceae family.</title>
        <authorList>
            <person name="Lugli G.A."/>
            <person name="Milani C."/>
            <person name="Turroni F."/>
            <person name="Duranti S."/>
            <person name="Mancabelli L."/>
            <person name="Mangifesta M."/>
            <person name="Ferrario C."/>
            <person name="Modesto M."/>
            <person name="Mattarelli P."/>
            <person name="Jiri K."/>
            <person name="van Sinderen D."/>
            <person name="Ventura M."/>
        </authorList>
    </citation>
    <scope>NUCLEOTIDE SEQUENCE [LARGE SCALE GENOMIC DNA]</scope>
    <source>
        <strain evidence="1 2">DSM 100201</strain>
    </source>
</reference>
<sequence>MGAMSIPTEYPMKQYLGGIVEALKAAPTNGANPNDVETIRFYGELGNDAPDSQLPNVLAAIARVTRSVSEDEAAKAAFSKAGGFGYVKDAQHAIMATLDKDSEDLVKKRG</sequence>
<keyword evidence="2" id="KW-1185">Reference proteome</keyword>
<protein>
    <submittedName>
        <fullName evidence="1">Uncharacterized protein</fullName>
    </submittedName>
</protein>
<evidence type="ECO:0000313" key="2">
    <source>
        <dbReference type="Proteomes" id="UP000216444"/>
    </source>
</evidence>
<dbReference type="Proteomes" id="UP000216444">
    <property type="component" value="Unassembled WGS sequence"/>
</dbReference>
<proteinExistence type="predicted"/>
<evidence type="ECO:0000313" key="1">
    <source>
        <dbReference type="EMBL" id="OZG59143.1"/>
    </source>
</evidence>